<dbReference type="PANTHER" id="PTHR22950">
    <property type="entry name" value="AMINO ACID TRANSPORTER"/>
    <property type="match status" value="1"/>
</dbReference>
<feature type="transmembrane region" description="Helical" evidence="5">
    <location>
        <begin position="205"/>
        <end position="225"/>
    </location>
</feature>
<evidence type="ECO:0000256" key="3">
    <source>
        <dbReference type="ARBA" id="ARBA00022989"/>
    </source>
</evidence>
<proteinExistence type="predicted"/>
<dbReference type="Pfam" id="PF01490">
    <property type="entry name" value="Aa_trans"/>
    <property type="match status" value="1"/>
</dbReference>
<evidence type="ECO:0000259" key="6">
    <source>
        <dbReference type="Pfam" id="PF01490"/>
    </source>
</evidence>
<evidence type="ECO:0000313" key="7">
    <source>
        <dbReference type="EMBL" id="KAG9508934.1"/>
    </source>
</evidence>
<feature type="transmembrane region" description="Helical" evidence="5">
    <location>
        <begin position="163"/>
        <end position="185"/>
    </location>
</feature>
<evidence type="ECO:0000256" key="5">
    <source>
        <dbReference type="SAM" id="Phobius"/>
    </source>
</evidence>
<dbReference type="EMBL" id="JAIFTH010000807">
    <property type="protein sequence ID" value="KAG9508934.1"/>
    <property type="molecule type" value="Genomic_DNA"/>
</dbReference>
<name>A0ABQ7S683_9ACAR</name>
<feature type="transmembrane region" description="Helical" evidence="5">
    <location>
        <begin position="333"/>
        <end position="350"/>
    </location>
</feature>
<evidence type="ECO:0000256" key="2">
    <source>
        <dbReference type="ARBA" id="ARBA00022692"/>
    </source>
</evidence>
<evidence type="ECO:0000313" key="8">
    <source>
        <dbReference type="Proteomes" id="UP000825002"/>
    </source>
</evidence>
<keyword evidence="2 5" id="KW-0812">Transmembrane</keyword>
<gene>
    <name evidence="7" type="primary">SLC36A1</name>
    <name evidence="7" type="ORF">GZH46_02560</name>
</gene>
<dbReference type="Proteomes" id="UP000825002">
    <property type="component" value="Unassembled WGS sequence"/>
</dbReference>
<feature type="transmembrane region" description="Helical" evidence="5">
    <location>
        <begin position="237"/>
        <end position="261"/>
    </location>
</feature>
<feature type="domain" description="Amino acid transporter transmembrane" evidence="6">
    <location>
        <begin position="9"/>
        <end position="412"/>
    </location>
</feature>
<feature type="transmembrane region" description="Helical" evidence="5">
    <location>
        <begin position="15"/>
        <end position="34"/>
    </location>
</feature>
<sequence length="451" mass="50074">MKSSSKDRTNFGQSLMHLIKCNLGTGLLAMPAAFANCGLIYAFIGLPVLAIIATYCVHLLIKSAQYLESKIDSDNIEYAELAKSSFKVGPSWMRRCSGFMCKMVDATLIISQMGICCVYLVFIVDNVSKVLSTYNIHLPQMVLFGAALPVTLLLSYIRTLKKLSIASACANVLQVIGILIILEFLVRDLNHAHKRDHTQPLDKVALGFGSAMFAFEGISVVMPVYTRMKQPDRMRGLFGAINLSYFILFCLYFSMGAFGYLRFGNDAQGSITLNLPANSDFYNVVRIMFTMSILLTYPLQFYVPNEIIWNWAKENLIEHDEKSPPKKMVYYEYYCRTILVLITFILAVSVPELELLMGLVGSISGTMLSIILPPIIHLAAYWENTTGQAKLFMCIIDFSLIIAGVVAASTGSFVSLDKIVHTFFESTPHHHQTVGSSTMTTSAMPASTSTF</sequence>
<accession>A0ABQ7S683</accession>
<keyword evidence="4 5" id="KW-0472">Membrane</keyword>
<evidence type="ECO:0000256" key="4">
    <source>
        <dbReference type="ARBA" id="ARBA00023136"/>
    </source>
</evidence>
<organism evidence="7 8">
    <name type="scientific">Fragariocoptes setiger</name>
    <dbReference type="NCBI Taxonomy" id="1670756"/>
    <lineage>
        <taxon>Eukaryota</taxon>
        <taxon>Metazoa</taxon>
        <taxon>Ecdysozoa</taxon>
        <taxon>Arthropoda</taxon>
        <taxon>Chelicerata</taxon>
        <taxon>Arachnida</taxon>
        <taxon>Acari</taxon>
        <taxon>Acariformes</taxon>
        <taxon>Trombidiformes</taxon>
        <taxon>Prostigmata</taxon>
        <taxon>Eupodina</taxon>
        <taxon>Eriophyoidea</taxon>
        <taxon>Phytoptidae</taxon>
        <taxon>Fragariocoptes</taxon>
    </lineage>
</organism>
<comment type="subcellular location">
    <subcellularLocation>
        <location evidence="1">Membrane</location>
        <topology evidence="1">Multi-pass membrane protein</topology>
    </subcellularLocation>
</comment>
<protein>
    <submittedName>
        <fullName evidence="7">Proton-coupled amino acid transporter 1</fullName>
    </submittedName>
</protein>
<dbReference type="InterPro" id="IPR013057">
    <property type="entry name" value="AA_transpt_TM"/>
</dbReference>
<feature type="transmembrane region" description="Helical" evidence="5">
    <location>
        <begin position="356"/>
        <end position="379"/>
    </location>
</feature>
<feature type="transmembrane region" description="Helical" evidence="5">
    <location>
        <begin position="40"/>
        <end position="61"/>
    </location>
</feature>
<evidence type="ECO:0000256" key="1">
    <source>
        <dbReference type="ARBA" id="ARBA00004141"/>
    </source>
</evidence>
<keyword evidence="3 5" id="KW-1133">Transmembrane helix</keyword>
<comment type="caution">
    <text evidence="7">The sequence shown here is derived from an EMBL/GenBank/DDBJ whole genome shotgun (WGS) entry which is preliminary data.</text>
</comment>
<reference evidence="7 8" key="1">
    <citation type="submission" date="2020-10" db="EMBL/GenBank/DDBJ databases">
        <authorList>
            <person name="Klimov P.B."/>
            <person name="Dyachkov S.M."/>
            <person name="Chetverikov P.E."/>
        </authorList>
    </citation>
    <scope>NUCLEOTIDE SEQUENCE [LARGE SCALE GENOMIC DNA]</scope>
    <source>
        <strain evidence="7">BMOC 18-1129-001#AD2665</strain>
        <tissue evidence="7">Entire mites</tissue>
    </source>
</reference>
<feature type="transmembrane region" description="Helical" evidence="5">
    <location>
        <begin position="103"/>
        <end position="124"/>
    </location>
</feature>
<feature type="transmembrane region" description="Helical" evidence="5">
    <location>
        <begin position="136"/>
        <end position="156"/>
    </location>
</feature>
<feature type="transmembrane region" description="Helical" evidence="5">
    <location>
        <begin position="391"/>
        <end position="414"/>
    </location>
</feature>
<feature type="transmembrane region" description="Helical" evidence="5">
    <location>
        <begin position="281"/>
        <end position="303"/>
    </location>
</feature>
<keyword evidence="8" id="KW-1185">Reference proteome</keyword>
<dbReference type="PANTHER" id="PTHR22950:SF349">
    <property type="entry name" value="AMINO ACID TRANSPORTER TRANSMEMBRANE DOMAIN-CONTAINING PROTEIN"/>
    <property type="match status" value="1"/>
</dbReference>